<keyword evidence="9" id="KW-0830">Ubiquinone</keyword>
<evidence type="ECO:0000256" key="7">
    <source>
        <dbReference type="RuleBase" id="RU003639"/>
    </source>
</evidence>
<dbReference type="InterPro" id="IPR038430">
    <property type="entry name" value="NDAH_ubi_oxred_su3_sf"/>
</dbReference>
<protein>
    <recommendedName>
        <fullName evidence="7">NADH-quinone oxidoreductase subunit</fullName>
        <ecNumber evidence="7">7.1.1.-</ecNumber>
    </recommendedName>
</protein>
<evidence type="ECO:0000256" key="3">
    <source>
        <dbReference type="ARBA" id="ARBA00022448"/>
    </source>
</evidence>
<comment type="similarity">
    <text evidence="2 7">Belongs to the complex I subunit 3 family.</text>
</comment>
<organism evidence="9 10">
    <name type="scientific">Dissulfuribacter thermophilus</name>
    <dbReference type="NCBI Taxonomy" id="1156395"/>
    <lineage>
        <taxon>Bacteria</taxon>
        <taxon>Pseudomonadati</taxon>
        <taxon>Thermodesulfobacteriota</taxon>
        <taxon>Dissulfuribacteria</taxon>
        <taxon>Dissulfuribacterales</taxon>
        <taxon>Dissulfuribacteraceae</taxon>
        <taxon>Dissulfuribacter</taxon>
    </lineage>
</organism>
<dbReference type="PANTHER" id="PTHR11058">
    <property type="entry name" value="NADH-UBIQUINONE OXIDOREDUCTASE CHAIN 3"/>
    <property type="match status" value="1"/>
</dbReference>
<dbReference type="PANTHER" id="PTHR11058:SF9">
    <property type="entry name" value="NADH-UBIQUINONE OXIDOREDUCTASE CHAIN 3"/>
    <property type="match status" value="1"/>
</dbReference>
<keyword evidence="5 8" id="KW-1133">Transmembrane helix</keyword>
<dbReference type="OrthoDB" id="9791970at2"/>
<comment type="caution">
    <text evidence="9">The sequence shown here is derived from an EMBL/GenBank/DDBJ whole genome shotgun (WGS) entry which is preliminary data.</text>
</comment>
<evidence type="ECO:0000256" key="8">
    <source>
        <dbReference type="SAM" id="Phobius"/>
    </source>
</evidence>
<gene>
    <name evidence="9" type="ORF">DBT_1937</name>
</gene>
<dbReference type="GO" id="GO:0008137">
    <property type="term" value="F:NADH dehydrogenase (ubiquinone) activity"/>
    <property type="evidence" value="ECO:0007669"/>
    <property type="project" value="InterPro"/>
</dbReference>
<name>A0A1B9F3X5_9BACT</name>
<feature type="transmembrane region" description="Helical" evidence="8">
    <location>
        <begin position="92"/>
        <end position="113"/>
    </location>
</feature>
<dbReference type="Gene3D" id="1.20.58.1610">
    <property type="entry name" value="NADH:ubiquinone/plastoquinone oxidoreductase, chain 3"/>
    <property type="match status" value="1"/>
</dbReference>
<evidence type="ECO:0000256" key="2">
    <source>
        <dbReference type="ARBA" id="ARBA00008472"/>
    </source>
</evidence>
<keyword evidence="7" id="KW-0874">Quinone</keyword>
<evidence type="ECO:0000256" key="5">
    <source>
        <dbReference type="ARBA" id="ARBA00022989"/>
    </source>
</evidence>
<accession>A0A1B9F3X5</accession>
<dbReference type="Pfam" id="PF00507">
    <property type="entry name" value="Oxidored_q4"/>
    <property type="match status" value="1"/>
</dbReference>
<evidence type="ECO:0000313" key="10">
    <source>
        <dbReference type="Proteomes" id="UP000093080"/>
    </source>
</evidence>
<evidence type="ECO:0000256" key="4">
    <source>
        <dbReference type="ARBA" id="ARBA00022692"/>
    </source>
</evidence>
<proteinExistence type="inferred from homology"/>
<dbReference type="GO" id="GO:0030964">
    <property type="term" value="C:NADH dehydrogenase complex"/>
    <property type="evidence" value="ECO:0007669"/>
    <property type="project" value="TreeGrafter"/>
</dbReference>
<reference evidence="9 10" key="1">
    <citation type="submission" date="2016-06" db="EMBL/GenBank/DDBJ databases">
        <title>Respiratory ammonification of nitrate coupled to the oxidation of elemental sulfur in deep-sea autotrophic thermophilic bacteria.</title>
        <authorList>
            <person name="Slobodkina G.B."/>
            <person name="Mardanov A.V."/>
            <person name="Ravin N.V."/>
            <person name="Frolova A.A."/>
            <person name="Viryasiv M.B."/>
            <person name="Chernyh N.A."/>
            <person name="Bonch-Osmolovskaya E.A."/>
            <person name="Slobodkin A.I."/>
        </authorList>
    </citation>
    <scope>NUCLEOTIDE SEQUENCE [LARGE SCALE GENOMIC DNA]</scope>
    <source>
        <strain evidence="9 10">S69</strain>
    </source>
</reference>
<dbReference type="GO" id="GO:0005886">
    <property type="term" value="C:plasma membrane"/>
    <property type="evidence" value="ECO:0007669"/>
    <property type="project" value="UniProtKB-SubCell"/>
</dbReference>
<dbReference type="STRING" id="1156395.DBT_1937"/>
<comment type="function">
    <text evidence="7">NDH-1 shuttles electrons from NADH, via FMN and iron-sulfur (Fe-S) centers, to quinones in the respiratory chain.</text>
</comment>
<dbReference type="EC" id="7.1.1.-" evidence="7"/>
<comment type="catalytic activity">
    <reaction evidence="7">
        <text>a quinone + NADH + 5 H(+)(in) = a quinol + NAD(+) + 4 H(+)(out)</text>
        <dbReference type="Rhea" id="RHEA:57888"/>
        <dbReference type="ChEBI" id="CHEBI:15378"/>
        <dbReference type="ChEBI" id="CHEBI:24646"/>
        <dbReference type="ChEBI" id="CHEBI:57540"/>
        <dbReference type="ChEBI" id="CHEBI:57945"/>
        <dbReference type="ChEBI" id="CHEBI:132124"/>
    </reaction>
</comment>
<comment type="subcellular location">
    <subcellularLocation>
        <location evidence="7">Cell membrane</location>
        <topology evidence="7">Multi-pass membrane protein</topology>
    </subcellularLocation>
    <subcellularLocation>
        <location evidence="1">Membrane</location>
    </subcellularLocation>
</comment>
<sequence>MMSGFETIVMYLGMSLLAIIGMLLISHLLGPFRPKPRKATTYECGVPLLHPSEKRYSVKYFLVGVLFLVFDLETVLIYPLALRYKSLAQYGWGVFFEIFVFVAVLLVGLVYALKKRAIDWE</sequence>
<feature type="transmembrane region" description="Helical" evidence="8">
    <location>
        <begin position="12"/>
        <end position="30"/>
    </location>
</feature>
<keyword evidence="4 7" id="KW-0812">Transmembrane</keyword>
<evidence type="ECO:0000313" key="9">
    <source>
        <dbReference type="EMBL" id="OCC14622.1"/>
    </source>
</evidence>
<dbReference type="GO" id="GO:0048038">
    <property type="term" value="F:quinone binding"/>
    <property type="evidence" value="ECO:0007669"/>
    <property type="project" value="UniProtKB-KW"/>
</dbReference>
<keyword evidence="10" id="KW-1185">Reference proteome</keyword>
<keyword evidence="6 8" id="KW-0472">Membrane</keyword>
<dbReference type="InterPro" id="IPR000440">
    <property type="entry name" value="NADH_UbQ/plastoQ_OxRdtase_su3"/>
</dbReference>
<keyword evidence="7" id="KW-0520">NAD</keyword>
<evidence type="ECO:0000256" key="6">
    <source>
        <dbReference type="ARBA" id="ARBA00023136"/>
    </source>
</evidence>
<dbReference type="EMBL" id="MAGO01000010">
    <property type="protein sequence ID" value="OCC14622.1"/>
    <property type="molecule type" value="Genomic_DNA"/>
</dbReference>
<feature type="transmembrane region" description="Helical" evidence="8">
    <location>
        <begin position="60"/>
        <end position="80"/>
    </location>
</feature>
<dbReference type="AlphaFoldDB" id="A0A1B9F3X5"/>
<evidence type="ECO:0000256" key="1">
    <source>
        <dbReference type="ARBA" id="ARBA00004370"/>
    </source>
</evidence>
<dbReference type="Proteomes" id="UP000093080">
    <property type="component" value="Unassembled WGS sequence"/>
</dbReference>
<dbReference type="RefSeq" id="WP_067619536.1">
    <property type="nucleotide sequence ID" value="NZ_MAGO01000010.1"/>
</dbReference>
<keyword evidence="3" id="KW-0813">Transport</keyword>